<evidence type="ECO:0000313" key="1">
    <source>
        <dbReference type="EMBL" id="MBC8579093.1"/>
    </source>
</evidence>
<dbReference type="EMBL" id="JACRSY010000047">
    <property type="protein sequence ID" value="MBC8581348.1"/>
    <property type="molecule type" value="Genomic_DNA"/>
</dbReference>
<dbReference type="Proteomes" id="UP000655830">
    <property type="component" value="Unassembled WGS sequence"/>
</dbReference>
<proteinExistence type="predicted"/>
<dbReference type="RefSeq" id="WP_249332249.1">
    <property type="nucleotide sequence ID" value="NZ_JACRSY010000008.1"/>
</dbReference>
<evidence type="ECO:0000313" key="2">
    <source>
        <dbReference type="EMBL" id="MBC8581348.1"/>
    </source>
</evidence>
<dbReference type="Gene3D" id="1.10.8.200">
    <property type="entry name" value="Replisome organizer (g39p helicase loader/inhibitor protein)"/>
    <property type="match status" value="1"/>
</dbReference>
<organism evidence="2 3">
    <name type="scientific">Zhenhengia yiwuensis</name>
    <dbReference type="NCBI Taxonomy" id="2763666"/>
    <lineage>
        <taxon>Bacteria</taxon>
        <taxon>Bacillati</taxon>
        <taxon>Bacillota</taxon>
        <taxon>Clostridia</taxon>
        <taxon>Lachnospirales</taxon>
        <taxon>Lachnospiraceae</taxon>
        <taxon>Zhenhengia</taxon>
    </lineage>
</organism>
<evidence type="ECO:0000313" key="3">
    <source>
        <dbReference type="Proteomes" id="UP000655830"/>
    </source>
</evidence>
<dbReference type="AlphaFoldDB" id="A0A926IFX9"/>
<gene>
    <name evidence="1" type="ORF">H8718_06030</name>
    <name evidence="2" type="ORF">H8718_17805</name>
</gene>
<protein>
    <recommendedName>
        <fullName evidence="4">Replicative helicase inhibitor G39P N-terminal domain-containing protein</fullName>
    </recommendedName>
</protein>
<name>A0A926IFX9_9FIRM</name>
<accession>A0A926IFX9</accession>
<dbReference type="EMBL" id="JACRSY010000008">
    <property type="protein sequence ID" value="MBC8579093.1"/>
    <property type="molecule type" value="Genomic_DNA"/>
</dbReference>
<comment type="caution">
    <text evidence="2">The sequence shown here is derived from an EMBL/GenBank/DDBJ whole genome shotgun (WGS) entry which is preliminary data.</text>
</comment>
<sequence>MTKEQCAELLVLIKSCHPKFELQIYTKDGKYTEACKYWMAFLNELDYNMALIAVRKLINTSKWAPTIADIKEAYAELLLPEIVDPEQAWGMVHQAINKHGGIYSQEAVMNELPRQVQEAVKWVGGVRAISICPEEEEGVLRGQFTKAMNAVNKRFTKEVSLGPKLSSQIDNIRLATKEKEEMLKLENKESVPKITYGPVIEDSQIEFNIRQCGMLREVYAKAQEGR</sequence>
<reference evidence="2" key="1">
    <citation type="submission" date="2020-08" db="EMBL/GenBank/DDBJ databases">
        <title>Genome public.</title>
        <authorList>
            <person name="Liu C."/>
            <person name="Sun Q."/>
        </authorList>
    </citation>
    <scope>NUCLEOTIDE SEQUENCE</scope>
    <source>
        <strain evidence="2">NSJ-12</strain>
    </source>
</reference>
<evidence type="ECO:0008006" key="4">
    <source>
        <dbReference type="Google" id="ProtNLM"/>
    </source>
</evidence>
<keyword evidence="3" id="KW-1185">Reference proteome</keyword>